<dbReference type="AlphaFoldDB" id="A0A2P7BA82"/>
<evidence type="ECO:0000256" key="5">
    <source>
        <dbReference type="SAM" id="Phobius"/>
    </source>
</evidence>
<dbReference type="OrthoDB" id="7923381at2"/>
<proteinExistence type="predicted"/>
<keyword evidence="4 5" id="KW-0472">Membrane</keyword>
<reference evidence="7" key="1">
    <citation type="submission" date="2017-11" db="EMBL/GenBank/DDBJ databases">
        <authorList>
            <person name="Kuznetsova I."/>
            <person name="Sazanova A."/>
            <person name="Chirak E."/>
            <person name="Safronova V."/>
            <person name="Willems A."/>
        </authorList>
    </citation>
    <scope>NUCLEOTIDE SEQUENCE [LARGE SCALE GENOMIC DNA]</scope>
    <source>
        <strain evidence="7">STM 196</strain>
    </source>
</reference>
<evidence type="ECO:0000256" key="1">
    <source>
        <dbReference type="ARBA" id="ARBA00004370"/>
    </source>
</evidence>
<dbReference type="Pfam" id="PF05101">
    <property type="entry name" value="VirB3"/>
    <property type="match status" value="1"/>
</dbReference>
<keyword evidence="3 5" id="KW-1133">Transmembrane helix</keyword>
<gene>
    <name evidence="6" type="ORF">CU102_23995</name>
</gene>
<feature type="transmembrane region" description="Helical" evidence="5">
    <location>
        <begin position="49"/>
        <end position="67"/>
    </location>
</feature>
<protein>
    <submittedName>
        <fullName evidence="6">Type VI secretion protein</fullName>
    </submittedName>
</protein>
<evidence type="ECO:0000256" key="4">
    <source>
        <dbReference type="ARBA" id="ARBA00023136"/>
    </source>
</evidence>
<sequence>MEQPDPDKPQAVPLVLGLTRPRMLWGIPWGLFVAEIVLVLMIFLNTRNLLMFLLILPMHAASYVLTIKDVRLADIIRVRLLKCAGTRNARFWGGNSYTH</sequence>
<name>A0A2P7BA82_9HYPH</name>
<organism evidence="6 7">
    <name type="scientific">Phyllobacterium brassicacearum</name>
    <dbReference type="NCBI Taxonomy" id="314235"/>
    <lineage>
        <taxon>Bacteria</taxon>
        <taxon>Pseudomonadati</taxon>
        <taxon>Pseudomonadota</taxon>
        <taxon>Alphaproteobacteria</taxon>
        <taxon>Hyphomicrobiales</taxon>
        <taxon>Phyllobacteriaceae</taxon>
        <taxon>Phyllobacterium</taxon>
    </lineage>
</organism>
<evidence type="ECO:0000313" key="6">
    <source>
        <dbReference type="EMBL" id="PSH63371.1"/>
    </source>
</evidence>
<accession>A0A2P7BA82</accession>
<keyword evidence="2 5" id="KW-0812">Transmembrane</keyword>
<comment type="subcellular location">
    <subcellularLocation>
        <location evidence="1">Membrane</location>
    </subcellularLocation>
</comment>
<dbReference type="GO" id="GO:0016020">
    <property type="term" value="C:membrane"/>
    <property type="evidence" value="ECO:0007669"/>
    <property type="project" value="UniProtKB-SubCell"/>
</dbReference>
<evidence type="ECO:0000256" key="2">
    <source>
        <dbReference type="ARBA" id="ARBA00022692"/>
    </source>
</evidence>
<dbReference type="EMBL" id="PGGO01000025">
    <property type="protein sequence ID" value="PSH63371.1"/>
    <property type="molecule type" value="Genomic_DNA"/>
</dbReference>
<dbReference type="InterPro" id="IPR007792">
    <property type="entry name" value="T4SS_VirB3/TrbD/AvhB"/>
</dbReference>
<comment type="caution">
    <text evidence="6">The sequence shown here is derived from an EMBL/GenBank/DDBJ whole genome shotgun (WGS) entry which is preliminary data.</text>
</comment>
<evidence type="ECO:0000313" key="7">
    <source>
        <dbReference type="Proteomes" id="UP000241444"/>
    </source>
</evidence>
<feature type="transmembrane region" description="Helical" evidence="5">
    <location>
        <begin position="23"/>
        <end position="43"/>
    </location>
</feature>
<dbReference type="Proteomes" id="UP000241444">
    <property type="component" value="Unassembled WGS sequence"/>
</dbReference>
<evidence type="ECO:0000256" key="3">
    <source>
        <dbReference type="ARBA" id="ARBA00022989"/>
    </source>
</evidence>
<keyword evidence="7" id="KW-1185">Reference proteome</keyword>